<dbReference type="InterPro" id="IPR052155">
    <property type="entry name" value="Biofilm_reg_signaling"/>
</dbReference>
<dbReference type="SMART" id="SM00267">
    <property type="entry name" value="GGDEF"/>
    <property type="match status" value="1"/>
</dbReference>
<dbReference type="CDD" id="cd01949">
    <property type="entry name" value="GGDEF"/>
    <property type="match status" value="1"/>
</dbReference>
<dbReference type="PANTHER" id="PTHR44757:SF2">
    <property type="entry name" value="BIOFILM ARCHITECTURE MAINTENANCE PROTEIN MBAA"/>
    <property type="match status" value="1"/>
</dbReference>
<dbReference type="CDD" id="cd01948">
    <property type="entry name" value="EAL"/>
    <property type="match status" value="1"/>
</dbReference>
<dbReference type="PANTHER" id="PTHR44757">
    <property type="entry name" value="DIGUANYLATE CYCLASE DGCP"/>
    <property type="match status" value="1"/>
</dbReference>
<dbReference type="Proteomes" id="UP000617145">
    <property type="component" value="Unassembled WGS sequence"/>
</dbReference>
<dbReference type="SUPFAM" id="SSF141868">
    <property type="entry name" value="EAL domain-like"/>
    <property type="match status" value="1"/>
</dbReference>
<dbReference type="InterPro" id="IPR043128">
    <property type="entry name" value="Rev_trsase/Diguanyl_cyclase"/>
</dbReference>
<dbReference type="Pfam" id="PF00563">
    <property type="entry name" value="EAL"/>
    <property type="match status" value="1"/>
</dbReference>
<dbReference type="PROSITE" id="PS50883">
    <property type="entry name" value="EAL"/>
    <property type="match status" value="1"/>
</dbReference>
<dbReference type="InterPro" id="IPR029787">
    <property type="entry name" value="Nucleotide_cyclase"/>
</dbReference>
<dbReference type="InterPro" id="IPR001633">
    <property type="entry name" value="EAL_dom"/>
</dbReference>
<keyword evidence="4" id="KW-1185">Reference proteome</keyword>
<proteinExistence type="predicted"/>
<dbReference type="PROSITE" id="PS50887">
    <property type="entry name" value="GGDEF"/>
    <property type="match status" value="1"/>
</dbReference>
<dbReference type="AlphaFoldDB" id="A0A8J2ZN52"/>
<dbReference type="RefSeq" id="WP_188791928.1">
    <property type="nucleotide sequence ID" value="NZ_BMJV01000010.1"/>
</dbReference>
<feature type="domain" description="EAL" evidence="1">
    <location>
        <begin position="289"/>
        <end position="541"/>
    </location>
</feature>
<accession>A0A8J2ZN52</accession>
<protein>
    <recommendedName>
        <fullName evidence="5">Diguanylate cyclase/phosphodiesterase</fullName>
    </recommendedName>
</protein>
<dbReference type="Gene3D" id="3.30.70.270">
    <property type="match status" value="1"/>
</dbReference>
<dbReference type="Pfam" id="PF00990">
    <property type="entry name" value="GGDEF"/>
    <property type="match status" value="1"/>
</dbReference>
<dbReference type="SUPFAM" id="SSF55073">
    <property type="entry name" value="Nucleotide cyclase"/>
    <property type="match status" value="1"/>
</dbReference>
<gene>
    <name evidence="3" type="ORF">GCM10011415_38640</name>
</gene>
<evidence type="ECO:0000259" key="2">
    <source>
        <dbReference type="PROSITE" id="PS50887"/>
    </source>
</evidence>
<feature type="domain" description="GGDEF" evidence="2">
    <location>
        <begin position="154"/>
        <end position="288"/>
    </location>
</feature>
<sequence length="541" mass="59319">MSQEIPEGPDRIGPALEGSNALVVVLDRNGALISVSDGMKATFGLRGDPVAYADLRQGIDLPPWQEAVVILDEAGELYRVVQMFRADGSTGRGFLAIHQGRDEPQTYVLYLFEAGHLSTSRSPLELEALRDPLTQLQNRRFLDLMVEDLVQASASLALLLLDLDGFKTINDTYGHATGDEVLRHVSRILMDTVSLGDPIVRLGGDEFLVVIEGPGDRAEVEALARRITDAIARPMLAGGREVAISASSGIGLMPEQGQNLEELLAIADADMYRNKRTEGDEPAPGPVSRPQLLQDMARDLRKGLFRPSYQPIVDIATGEIIGIEALCRWHHPDRGIVMPDDFIPIAMRHDLVTAIDKCMFSQVCADMAELAAAGAPPLLIFFNLSVLTLRSNGIEDFLTDNIRGLGLDRGRFCAEISESMTFNELDPGRESVFRLNELGLHVVLDDFGTGYSSLALLKSLPVSWIKIDRSFVRDLCTNPKDRSIVEHILALSQSLDATVIAEGIETCNQLETLTEMGLNCGQGFLFDTPLSFDVLQDRLLR</sequence>
<reference evidence="3" key="1">
    <citation type="journal article" date="2014" name="Int. J. Syst. Evol. Microbiol.">
        <title>Complete genome sequence of Corynebacterium casei LMG S-19264T (=DSM 44701T), isolated from a smear-ripened cheese.</title>
        <authorList>
            <consortium name="US DOE Joint Genome Institute (JGI-PGF)"/>
            <person name="Walter F."/>
            <person name="Albersmeier A."/>
            <person name="Kalinowski J."/>
            <person name="Ruckert C."/>
        </authorList>
    </citation>
    <scope>NUCLEOTIDE SEQUENCE</scope>
    <source>
        <strain evidence="3">CGMCC 1.15762</strain>
    </source>
</reference>
<reference evidence="3" key="2">
    <citation type="submission" date="2020-09" db="EMBL/GenBank/DDBJ databases">
        <authorList>
            <person name="Sun Q."/>
            <person name="Zhou Y."/>
        </authorList>
    </citation>
    <scope>NUCLEOTIDE SEQUENCE</scope>
    <source>
        <strain evidence="3">CGMCC 1.15762</strain>
    </source>
</reference>
<evidence type="ECO:0000313" key="3">
    <source>
        <dbReference type="EMBL" id="GGG84791.1"/>
    </source>
</evidence>
<dbReference type="SMART" id="SM00052">
    <property type="entry name" value="EAL"/>
    <property type="match status" value="1"/>
</dbReference>
<organism evidence="3 4">
    <name type="scientific">Salipiger pallidus</name>
    <dbReference type="NCBI Taxonomy" id="1775170"/>
    <lineage>
        <taxon>Bacteria</taxon>
        <taxon>Pseudomonadati</taxon>
        <taxon>Pseudomonadota</taxon>
        <taxon>Alphaproteobacteria</taxon>
        <taxon>Rhodobacterales</taxon>
        <taxon>Roseobacteraceae</taxon>
        <taxon>Salipiger</taxon>
    </lineage>
</organism>
<evidence type="ECO:0000313" key="4">
    <source>
        <dbReference type="Proteomes" id="UP000617145"/>
    </source>
</evidence>
<dbReference type="EMBL" id="BMJV01000010">
    <property type="protein sequence ID" value="GGG84791.1"/>
    <property type="molecule type" value="Genomic_DNA"/>
</dbReference>
<dbReference type="Gene3D" id="3.20.20.450">
    <property type="entry name" value="EAL domain"/>
    <property type="match status" value="1"/>
</dbReference>
<dbReference type="NCBIfam" id="TIGR00254">
    <property type="entry name" value="GGDEF"/>
    <property type="match status" value="1"/>
</dbReference>
<name>A0A8J2ZN52_9RHOB</name>
<evidence type="ECO:0000259" key="1">
    <source>
        <dbReference type="PROSITE" id="PS50883"/>
    </source>
</evidence>
<dbReference type="InterPro" id="IPR035919">
    <property type="entry name" value="EAL_sf"/>
</dbReference>
<comment type="caution">
    <text evidence="3">The sequence shown here is derived from an EMBL/GenBank/DDBJ whole genome shotgun (WGS) entry which is preliminary data.</text>
</comment>
<evidence type="ECO:0008006" key="5">
    <source>
        <dbReference type="Google" id="ProtNLM"/>
    </source>
</evidence>
<dbReference type="InterPro" id="IPR000160">
    <property type="entry name" value="GGDEF_dom"/>
</dbReference>